<dbReference type="SUPFAM" id="SSF51395">
    <property type="entry name" value="FMN-linked oxidoreductases"/>
    <property type="match status" value="1"/>
</dbReference>
<evidence type="ECO:0000256" key="9">
    <source>
        <dbReference type="PIRNR" id="PIRNR006621"/>
    </source>
</evidence>
<evidence type="ECO:0000256" key="1">
    <source>
        <dbReference type="ARBA" id="ARBA00001917"/>
    </source>
</evidence>
<evidence type="ECO:0000313" key="14">
    <source>
        <dbReference type="Proteomes" id="UP000827092"/>
    </source>
</evidence>
<feature type="active site" description="Proton donor" evidence="10">
    <location>
        <position position="112"/>
    </location>
</feature>
<dbReference type="PANTHER" id="PTHR11082">
    <property type="entry name" value="TRNA-DIHYDROURIDINE SYNTHASE"/>
    <property type="match status" value="1"/>
</dbReference>
<feature type="binding site" evidence="11">
    <location>
        <begin position="236"/>
        <end position="237"/>
    </location>
    <ligand>
        <name>FMN</name>
        <dbReference type="ChEBI" id="CHEBI:58210"/>
    </ligand>
</feature>
<dbReference type="InterPro" id="IPR013785">
    <property type="entry name" value="Aldolase_TIM"/>
</dbReference>
<feature type="binding site" evidence="11">
    <location>
        <position position="182"/>
    </location>
    <ligand>
        <name>FMN</name>
        <dbReference type="ChEBI" id="CHEBI:58210"/>
    </ligand>
</feature>
<dbReference type="GO" id="GO:0102266">
    <property type="term" value="F:tRNA-dihydrouridine20a synthase activity"/>
    <property type="evidence" value="ECO:0007669"/>
    <property type="project" value="UniProtKB-ARBA"/>
</dbReference>
<sequence>MICDTDCNCDDKSVIDLFESKELVTMCAPMVRYSKLPFRMLVRKYGCDVAFTPMIVSHSFIESQKARDVDFSITSGDNPLIVQFAARNAKELADAAEIIYRHSDGVDLNCGCPQRWAIADGYGACLLNKPEMVEDMIKQVKRRIPCTKYSVSLKIRIHQDLRKTVEFCQRAEKAGASFITVHGRTKVQRNEKVNMEAIKLIKENVSLPVVGNGDVFHLRDAYTLQGYTGVNGVMSARGLLQNPSLFAGAEMTSSDCIQDWINISLSLGNSFTNFHHHLMYMLEGVMSKHERKLFNSYTSLACVIDHLSSCL</sequence>
<dbReference type="GO" id="GO:0102267">
    <property type="term" value="F:tRNA-dihydrouridine20b synthase activity"/>
    <property type="evidence" value="ECO:0007669"/>
    <property type="project" value="UniProtKB-ARBA"/>
</dbReference>
<feature type="binding site" evidence="11">
    <location>
        <position position="83"/>
    </location>
    <ligand>
        <name>FMN</name>
        <dbReference type="ChEBI" id="CHEBI:58210"/>
    </ligand>
</feature>
<reference evidence="13 14" key="1">
    <citation type="journal article" date="2022" name="Nat. Ecol. Evol.">
        <title>A masculinizing supergene underlies an exaggerated male reproductive morph in a spider.</title>
        <authorList>
            <person name="Hendrickx F."/>
            <person name="De Corte Z."/>
            <person name="Sonet G."/>
            <person name="Van Belleghem S.M."/>
            <person name="Kostlbacher S."/>
            <person name="Vangestel C."/>
        </authorList>
    </citation>
    <scope>NUCLEOTIDE SEQUENCE [LARGE SCALE GENOMIC DNA]</scope>
    <source>
        <strain evidence="13">W744_W776</strain>
    </source>
</reference>
<dbReference type="GO" id="GO:0006397">
    <property type="term" value="P:mRNA processing"/>
    <property type="evidence" value="ECO:0007669"/>
    <property type="project" value="UniProtKB-KW"/>
</dbReference>
<evidence type="ECO:0000256" key="11">
    <source>
        <dbReference type="PIRSR" id="PIRSR006621-2"/>
    </source>
</evidence>
<comment type="similarity">
    <text evidence="9">Belongs to the dus family.</text>
</comment>
<keyword evidence="8" id="KW-0520">NAD</keyword>
<dbReference type="GO" id="GO:0050660">
    <property type="term" value="F:flavin adenine dinucleotide binding"/>
    <property type="evidence" value="ECO:0007669"/>
    <property type="project" value="InterPro"/>
</dbReference>
<evidence type="ECO:0000256" key="3">
    <source>
        <dbReference type="ARBA" id="ARBA00022643"/>
    </source>
</evidence>
<protein>
    <recommendedName>
        <fullName evidence="9">tRNA-dihydrouridine synthase</fullName>
        <ecNumber evidence="9">1.3.1.-</ecNumber>
    </recommendedName>
</protein>
<dbReference type="InterPro" id="IPR035587">
    <property type="entry name" value="DUS-like_FMN-bd"/>
</dbReference>
<gene>
    <name evidence="13" type="ORF">JTE90_021496</name>
</gene>
<name>A0AAV6VNI8_9ARAC</name>
<organism evidence="13 14">
    <name type="scientific">Oedothorax gibbosus</name>
    <dbReference type="NCBI Taxonomy" id="931172"/>
    <lineage>
        <taxon>Eukaryota</taxon>
        <taxon>Metazoa</taxon>
        <taxon>Ecdysozoa</taxon>
        <taxon>Arthropoda</taxon>
        <taxon>Chelicerata</taxon>
        <taxon>Arachnida</taxon>
        <taxon>Araneae</taxon>
        <taxon>Araneomorphae</taxon>
        <taxon>Entelegynae</taxon>
        <taxon>Araneoidea</taxon>
        <taxon>Linyphiidae</taxon>
        <taxon>Erigoninae</taxon>
        <taxon>Oedothorax</taxon>
    </lineage>
</organism>
<evidence type="ECO:0000256" key="8">
    <source>
        <dbReference type="ARBA" id="ARBA00023027"/>
    </source>
</evidence>
<dbReference type="FunFam" id="3.20.20.70:FF:000159">
    <property type="entry name" value="tRNA-dihydrouridine synthase 4"/>
    <property type="match status" value="1"/>
</dbReference>
<keyword evidence="3 9" id="KW-0288">FMN</keyword>
<proteinExistence type="inferred from homology"/>
<dbReference type="PROSITE" id="PS01136">
    <property type="entry name" value="UPF0034"/>
    <property type="match status" value="1"/>
</dbReference>
<dbReference type="PIRSF" id="PIRSF006621">
    <property type="entry name" value="Dus"/>
    <property type="match status" value="1"/>
</dbReference>
<dbReference type="Proteomes" id="UP000827092">
    <property type="component" value="Unassembled WGS sequence"/>
</dbReference>
<comment type="cofactor">
    <cofactor evidence="1 9 11">
        <name>FMN</name>
        <dbReference type="ChEBI" id="CHEBI:58210"/>
    </cofactor>
</comment>
<evidence type="ECO:0000256" key="4">
    <source>
        <dbReference type="ARBA" id="ARBA00022664"/>
    </source>
</evidence>
<comment type="caution">
    <text evidence="13">The sequence shown here is derived from an EMBL/GenBank/DDBJ whole genome shotgun (WGS) entry which is preliminary data.</text>
</comment>
<evidence type="ECO:0000259" key="12">
    <source>
        <dbReference type="Pfam" id="PF01207"/>
    </source>
</evidence>
<keyword evidence="14" id="KW-1185">Reference proteome</keyword>
<evidence type="ECO:0000256" key="7">
    <source>
        <dbReference type="ARBA" id="ARBA00023002"/>
    </source>
</evidence>
<dbReference type="InterPro" id="IPR001269">
    <property type="entry name" value="DUS_fam"/>
</dbReference>
<comment type="function">
    <text evidence="9">Catalyzes the synthesis of dihydrouridine, a modified base found in the D-loop of most tRNAs.</text>
</comment>
<dbReference type="InterPro" id="IPR018517">
    <property type="entry name" value="tRNA_hU_synthase_CS"/>
</dbReference>
<dbReference type="AlphaFoldDB" id="A0AAV6VNI8"/>
<dbReference type="EMBL" id="JAFNEN010000041">
    <property type="protein sequence ID" value="KAG8198239.1"/>
    <property type="molecule type" value="Genomic_DNA"/>
</dbReference>
<accession>A0AAV6VNI8</accession>
<keyword evidence="2 9" id="KW-0285">Flavoprotein</keyword>
<feature type="domain" description="DUS-like FMN-binding" evidence="12">
    <location>
        <begin position="27"/>
        <end position="285"/>
    </location>
</feature>
<dbReference type="Gene3D" id="3.20.20.70">
    <property type="entry name" value="Aldolase class I"/>
    <property type="match status" value="1"/>
</dbReference>
<dbReference type="PANTHER" id="PTHR11082:SF31">
    <property type="entry name" value="TRNA-DIHYDROURIDINE(20A_20B) SYNTHASE [NAD(P)+]-LIKE"/>
    <property type="match status" value="1"/>
</dbReference>
<evidence type="ECO:0000256" key="10">
    <source>
        <dbReference type="PIRSR" id="PIRSR006621-1"/>
    </source>
</evidence>
<dbReference type="Pfam" id="PF01207">
    <property type="entry name" value="Dus"/>
    <property type="match status" value="1"/>
</dbReference>
<keyword evidence="4" id="KW-0507">mRNA processing</keyword>
<keyword evidence="5 9" id="KW-0819">tRNA processing</keyword>
<dbReference type="EC" id="1.3.1.-" evidence="9"/>
<feature type="binding site" evidence="11">
    <location>
        <begin position="29"/>
        <end position="31"/>
    </location>
    <ligand>
        <name>FMN</name>
        <dbReference type="ChEBI" id="CHEBI:58210"/>
    </ligand>
</feature>
<evidence type="ECO:0000256" key="5">
    <source>
        <dbReference type="ARBA" id="ARBA00022694"/>
    </source>
</evidence>
<evidence type="ECO:0000256" key="2">
    <source>
        <dbReference type="ARBA" id="ARBA00022630"/>
    </source>
</evidence>
<keyword evidence="6" id="KW-0521">NADP</keyword>
<dbReference type="CDD" id="cd02801">
    <property type="entry name" value="DUS_like_FMN"/>
    <property type="match status" value="1"/>
</dbReference>
<evidence type="ECO:0000256" key="6">
    <source>
        <dbReference type="ARBA" id="ARBA00022857"/>
    </source>
</evidence>
<keyword evidence="11" id="KW-0547">Nucleotide-binding</keyword>
<keyword evidence="7 9" id="KW-0560">Oxidoreductase</keyword>
<evidence type="ECO:0000313" key="13">
    <source>
        <dbReference type="EMBL" id="KAG8198239.1"/>
    </source>
</evidence>